<evidence type="ECO:0000259" key="2">
    <source>
        <dbReference type="Pfam" id="PF06812"/>
    </source>
</evidence>
<dbReference type="PANTHER" id="PTHR37024">
    <property type="entry name" value="TYPE VI SECRETION SYSTEM DUF2094 AND IMPA-RELATED DOMAIN PROTEIN"/>
    <property type="match status" value="1"/>
</dbReference>
<dbReference type="NCBIfam" id="TIGR03362">
    <property type="entry name" value="VI_chp_7"/>
    <property type="match status" value="1"/>
</dbReference>
<dbReference type="RefSeq" id="WP_394822133.1">
    <property type="nucleotide sequence ID" value="NZ_CP089984.1"/>
</dbReference>
<dbReference type="InterPro" id="IPR017739">
    <property type="entry name" value="T6SS-assoc_VCA0119"/>
</dbReference>
<protein>
    <submittedName>
        <fullName evidence="3">Type VI secretion system protein TssA</fullName>
    </submittedName>
</protein>
<accession>A0ABZ2LRV7</accession>
<reference evidence="3 4" key="1">
    <citation type="submission" date="2021-12" db="EMBL/GenBank/DDBJ databases">
        <title>Discovery of the Pendulisporaceae a myxobacterial family with distinct sporulation behavior and unique specialized metabolism.</title>
        <authorList>
            <person name="Garcia R."/>
            <person name="Popoff A."/>
            <person name="Bader C.D."/>
            <person name="Loehr J."/>
            <person name="Walesch S."/>
            <person name="Walt C."/>
            <person name="Boldt J."/>
            <person name="Bunk B."/>
            <person name="Haeckl F.J.F.P.J."/>
            <person name="Gunesch A.P."/>
            <person name="Birkelbach J."/>
            <person name="Nuebel U."/>
            <person name="Pietschmann T."/>
            <person name="Bach T."/>
            <person name="Mueller R."/>
        </authorList>
    </citation>
    <scope>NUCLEOTIDE SEQUENCE [LARGE SCALE GENOMIC DNA]</scope>
    <source>
        <strain evidence="3 4">MSr11954</strain>
    </source>
</reference>
<dbReference type="EMBL" id="CP089984">
    <property type="protein sequence ID" value="WXB12511.1"/>
    <property type="molecule type" value="Genomic_DNA"/>
</dbReference>
<dbReference type="InterPro" id="IPR010657">
    <property type="entry name" value="ImpA_N"/>
</dbReference>
<evidence type="ECO:0000313" key="3">
    <source>
        <dbReference type="EMBL" id="WXB12511.1"/>
    </source>
</evidence>
<keyword evidence="4" id="KW-1185">Reference proteome</keyword>
<feature type="domain" description="ImpA N-terminal" evidence="2">
    <location>
        <begin position="19"/>
        <end position="129"/>
    </location>
</feature>
<proteinExistence type="predicted"/>
<gene>
    <name evidence="3" type="primary">tssA</name>
    <name evidence="3" type="ORF">LZC94_32275</name>
</gene>
<dbReference type="PANTHER" id="PTHR37024:SF3">
    <property type="entry name" value="TYPE VI SECRETION SYSTEM PROTEIN TSSA"/>
    <property type="match status" value="1"/>
</dbReference>
<feature type="region of interest" description="Disordered" evidence="1">
    <location>
        <begin position="189"/>
        <end position="219"/>
    </location>
</feature>
<dbReference type="Proteomes" id="UP001370348">
    <property type="component" value="Chromosome"/>
</dbReference>
<name>A0ABZ2LRV7_9BACT</name>
<organism evidence="3 4">
    <name type="scientific">Pendulispora albinea</name>
    <dbReference type="NCBI Taxonomy" id="2741071"/>
    <lineage>
        <taxon>Bacteria</taxon>
        <taxon>Pseudomonadati</taxon>
        <taxon>Myxococcota</taxon>
        <taxon>Myxococcia</taxon>
        <taxon>Myxococcales</taxon>
        <taxon>Sorangiineae</taxon>
        <taxon>Pendulisporaceae</taxon>
        <taxon>Pendulispora</taxon>
    </lineage>
</organism>
<dbReference type="Pfam" id="PF16989">
    <property type="entry name" value="T6SS_VasJ"/>
    <property type="match status" value="1"/>
</dbReference>
<sequence>MSMTTFDEEIRARIAPLANPLAGAAPAGSDLSYDAEFERVSAEIEKLSNLTGGNVDWMLVVEDSTRILSERSKDFRLVGWLTVAKAQREGWRGVAEGLFVMQAMVDGFWDTMFPPTKRARARAGVLTWLWESLEKMLAVRAVSAADADAIKALETLVSDLDARLGERLGDLNPGVGRFRSVVREKVRALPAPAPPAPPPPATAPKAEAPPPATNGTNGSAAASAVTAVASPVAVVAPQAAVVAPQVAIIAPPPPVPEAPPLVADVGGSLEELHEKAGPWQEGLLALARAARATAPADPWGYRLLRASIWLTIDAPPDLDTGRRTYIRAPDEASTLADLVDASDWQGLVTASEELFAQYTFWLDLHRFTALGLERLQRTAARDTVVRELVALLARLPGVEELEFRGGMPFASAETRAWLERERARFSPLHAGGTAGAGAGAGASSAGGGAAMAAAVTEALGAARDGTDASMAKLLRAAERADVRSRFVGRLEVAKIALDKERHALALDVAELLLPEVTDTLEAWEPALAAEALASCLSAIQKTSNDEQGPVDGRINLLFRRLLKLDPEAALRLRGT</sequence>
<dbReference type="Pfam" id="PF06812">
    <property type="entry name" value="ImpA_N"/>
    <property type="match status" value="1"/>
</dbReference>
<evidence type="ECO:0000256" key="1">
    <source>
        <dbReference type="SAM" id="MobiDB-lite"/>
    </source>
</evidence>
<feature type="compositionally biased region" description="Pro residues" evidence="1">
    <location>
        <begin position="191"/>
        <end position="212"/>
    </location>
</feature>
<evidence type="ECO:0000313" key="4">
    <source>
        <dbReference type="Proteomes" id="UP001370348"/>
    </source>
</evidence>